<name>A0A067PZ20_9AGAM</name>
<dbReference type="HOGENOM" id="CLU_092498_0_1_1"/>
<sequence length="252" mass="26942">MLEFLLSCSLPNPLESSLNPQRRRRSCIKYQWTSTFSPFEHLARIPHSLSQPPKLPTYHPFTFTMKFFSLLPTVCLAALSGLSSVLAAPTTNSTSDASITVITSIQSVATTSGNLNTLCGSINFFNIAIVGPQIAFTLQKIVTSVATATAQIIQMGPNPVAFSNTVAVQVVVVLTSFVKIHQLLLSTIIGKHGFLAQFGFAAPVRLALVAIEGGVDAFAFALIKLIPTQSSAAVKQVTMLKASLNVAITTYN</sequence>
<organism evidence="1 2">
    <name type="scientific">Jaapia argillacea MUCL 33604</name>
    <dbReference type="NCBI Taxonomy" id="933084"/>
    <lineage>
        <taxon>Eukaryota</taxon>
        <taxon>Fungi</taxon>
        <taxon>Dikarya</taxon>
        <taxon>Basidiomycota</taxon>
        <taxon>Agaricomycotina</taxon>
        <taxon>Agaricomycetes</taxon>
        <taxon>Agaricomycetidae</taxon>
        <taxon>Jaapiales</taxon>
        <taxon>Jaapiaceae</taxon>
        <taxon>Jaapia</taxon>
    </lineage>
</organism>
<proteinExistence type="predicted"/>
<keyword evidence="2" id="KW-1185">Reference proteome</keyword>
<evidence type="ECO:0000313" key="2">
    <source>
        <dbReference type="Proteomes" id="UP000027265"/>
    </source>
</evidence>
<reference evidence="2" key="1">
    <citation type="journal article" date="2014" name="Proc. Natl. Acad. Sci. U.S.A.">
        <title>Extensive sampling of basidiomycete genomes demonstrates inadequacy of the white-rot/brown-rot paradigm for wood decay fungi.</title>
        <authorList>
            <person name="Riley R."/>
            <person name="Salamov A.A."/>
            <person name="Brown D.W."/>
            <person name="Nagy L.G."/>
            <person name="Floudas D."/>
            <person name="Held B.W."/>
            <person name="Levasseur A."/>
            <person name="Lombard V."/>
            <person name="Morin E."/>
            <person name="Otillar R."/>
            <person name="Lindquist E.A."/>
            <person name="Sun H."/>
            <person name="LaButti K.M."/>
            <person name="Schmutz J."/>
            <person name="Jabbour D."/>
            <person name="Luo H."/>
            <person name="Baker S.E."/>
            <person name="Pisabarro A.G."/>
            <person name="Walton J.D."/>
            <person name="Blanchette R.A."/>
            <person name="Henrissat B."/>
            <person name="Martin F."/>
            <person name="Cullen D."/>
            <person name="Hibbett D.S."/>
            <person name="Grigoriev I.V."/>
        </authorList>
    </citation>
    <scope>NUCLEOTIDE SEQUENCE [LARGE SCALE GENOMIC DNA]</scope>
    <source>
        <strain evidence="2">MUCL 33604</strain>
    </source>
</reference>
<dbReference type="EMBL" id="KL197714">
    <property type="protein sequence ID" value="KDQ60073.1"/>
    <property type="molecule type" value="Genomic_DNA"/>
</dbReference>
<dbReference type="InParanoid" id="A0A067PZ20"/>
<dbReference type="Proteomes" id="UP000027265">
    <property type="component" value="Unassembled WGS sequence"/>
</dbReference>
<dbReference type="OrthoDB" id="3210262at2759"/>
<accession>A0A067PZ20</accession>
<evidence type="ECO:0000313" key="1">
    <source>
        <dbReference type="EMBL" id="KDQ60073.1"/>
    </source>
</evidence>
<gene>
    <name evidence="1" type="ORF">JAAARDRAFT_77320</name>
</gene>
<dbReference type="AlphaFoldDB" id="A0A067PZ20"/>
<protein>
    <submittedName>
        <fullName evidence="1">Uncharacterized protein</fullName>
    </submittedName>
</protein>